<keyword evidence="1" id="KW-0479">Metal-binding</keyword>
<dbReference type="PANTHER" id="PTHR10192:SF28">
    <property type="entry name" value="MOLYBDOPTERIN MOLYBDENUMTRANSFERASE"/>
    <property type="match status" value="1"/>
</dbReference>
<dbReference type="InterPro" id="IPR038987">
    <property type="entry name" value="MoeA-like"/>
</dbReference>
<comment type="cofactor">
    <cofactor evidence="1">
        <name>Mg(2+)</name>
        <dbReference type="ChEBI" id="CHEBI:18420"/>
    </cofactor>
</comment>
<evidence type="ECO:0000313" key="3">
    <source>
        <dbReference type="EMBL" id="GIM29704.1"/>
    </source>
</evidence>
<name>A0A919S1H3_9CLOT</name>
<dbReference type="GO" id="GO:0046872">
    <property type="term" value="F:metal ion binding"/>
    <property type="evidence" value="ECO:0007669"/>
    <property type="project" value="UniProtKB-UniRule"/>
</dbReference>
<dbReference type="InterPro" id="IPR001453">
    <property type="entry name" value="MoaB/Mog_dom"/>
</dbReference>
<dbReference type="GO" id="GO:0061599">
    <property type="term" value="F:molybdopterin molybdotransferase activity"/>
    <property type="evidence" value="ECO:0007669"/>
    <property type="project" value="UniProtKB-UniRule"/>
</dbReference>
<dbReference type="RefSeq" id="WP_212904396.1">
    <property type="nucleotide sequence ID" value="NZ_BOPZ01000021.1"/>
</dbReference>
<keyword evidence="1" id="KW-0808">Transferase</keyword>
<protein>
    <recommendedName>
        <fullName evidence="1">Molybdopterin molybdenumtransferase</fullName>
        <ecNumber evidence="1">2.10.1.1</ecNumber>
    </recommendedName>
</protein>
<dbReference type="Proteomes" id="UP000679179">
    <property type="component" value="Unassembled WGS sequence"/>
</dbReference>
<dbReference type="InterPro" id="IPR036425">
    <property type="entry name" value="MoaB/Mog-like_dom_sf"/>
</dbReference>
<dbReference type="Pfam" id="PF00994">
    <property type="entry name" value="MoCF_biosynth"/>
    <property type="match status" value="1"/>
</dbReference>
<evidence type="ECO:0000259" key="2">
    <source>
        <dbReference type="SMART" id="SM00852"/>
    </source>
</evidence>
<dbReference type="EMBL" id="BOPZ01000021">
    <property type="protein sequence ID" value="GIM29704.1"/>
    <property type="molecule type" value="Genomic_DNA"/>
</dbReference>
<comment type="pathway">
    <text evidence="1">Cofactor biosynthesis; molybdopterin biosynthesis.</text>
</comment>
<keyword evidence="1" id="KW-0500">Molybdenum</keyword>
<dbReference type="PANTHER" id="PTHR10192">
    <property type="entry name" value="MOLYBDOPTERIN BIOSYNTHESIS PROTEIN"/>
    <property type="match status" value="1"/>
</dbReference>
<keyword evidence="4" id="KW-1185">Reference proteome</keyword>
<dbReference type="SUPFAM" id="SSF53218">
    <property type="entry name" value="Molybdenum cofactor biosynthesis proteins"/>
    <property type="match status" value="1"/>
</dbReference>
<evidence type="ECO:0000313" key="4">
    <source>
        <dbReference type="Proteomes" id="UP000679179"/>
    </source>
</evidence>
<comment type="catalytic activity">
    <reaction evidence="1">
        <text>adenylyl-molybdopterin + molybdate = Mo-molybdopterin + AMP + H(+)</text>
        <dbReference type="Rhea" id="RHEA:35047"/>
        <dbReference type="ChEBI" id="CHEBI:15378"/>
        <dbReference type="ChEBI" id="CHEBI:36264"/>
        <dbReference type="ChEBI" id="CHEBI:62727"/>
        <dbReference type="ChEBI" id="CHEBI:71302"/>
        <dbReference type="ChEBI" id="CHEBI:456215"/>
    </reaction>
</comment>
<gene>
    <name evidence="3" type="ORF">CPJCM30710_23700</name>
</gene>
<dbReference type="Gene3D" id="3.40.980.10">
    <property type="entry name" value="MoaB/Mog-like domain"/>
    <property type="match status" value="1"/>
</dbReference>
<sequence length="339" mass="37224">MKKIKVHEAIGSVLCHDITMIVPGVVKEVAFKKGHIISEEDISKLLSLGKDHVYIWEKKEDMLHENEAALRLKELVAGEGLVFSEISEGKIDFIAEYDGLIKVKKEELFKLNSLGQIILATMHDNTPVKIGQKVAGTRVIPLLIELEKILKAEKTIKNKIIKVIPIISRKIGIITTGNEIFYGRIKDAFGPVIRKKVEEYGCIVLGQIILPDDKDKINEAIKDWITKGAEMIICTGGMSVDPDDVTPLAIRDTGAEVVSYGAPVLPGSMILVSYYGNIPVLGLPGCVMYNKRTVFDLILPRVLAGEKLSYEDIVQYGHGGLCLGCDDCTYPSCSFGKGG</sequence>
<proteinExistence type="inferred from homology"/>
<dbReference type="SMART" id="SM00852">
    <property type="entry name" value="MoCF_biosynth"/>
    <property type="match status" value="1"/>
</dbReference>
<dbReference type="GO" id="GO:0005829">
    <property type="term" value="C:cytosol"/>
    <property type="evidence" value="ECO:0007669"/>
    <property type="project" value="TreeGrafter"/>
</dbReference>
<keyword evidence="1" id="KW-0460">Magnesium</keyword>
<dbReference type="EC" id="2.10.1.1" evidence="1"/>
<dbReference type="CDD" id="cd03522">
    <property type="entry name" value="MoeA_like"/>
    <property type="match status" value="1"/>
</dbReference>
<comment type="function">
    <text evidence="1">Catalyzes the insertion of molybdate into adenylated molybdopterin with the concomitant release of AMP.</text>
</comment>
<keyword evidence="1" id="KW-0501">Molybdenum cofactor biosynthesis</keyword>
<comment type="similarity">
    <text evidence="1">Belongs to the MoeA family.</text>
</comment>
<reference evidence="3" key="1">
    <citation type="submission" date="2021-03" db="EMBL/GenBank/DDBJ databases">
        <title>Taxonomic study of Clostridium polyendosporum from meadow-gley soil under rice.</title>
        <authorList>
            <person name="Kobayashi H."/>
            <person name="Tanizawa Y."/>
            <person name="Yagura M."/>
        </authorList>
    </citation>
    <scope>NUCLEOTIDE SEQUENCE</scope>
    <source>
        <strain evidence="3">JCM 30710</strain>
    </source>
</reference>
<dbReference type="AlphaFoldDB" id="A0A919S1H3"/>
<feature type="domain" description="MoaB/Mog" evidence="2">
    <location>
        <begin position="172"/>
        <end position="304"/>
    </location>
</feature>
<accession>A0A919S1H3</accession>
<organism evidence="3 4">
    <name type="scientific">Clostridium polyendosporum</name>
    <dbReference type="NCBI Taxonomy" id="69208"/>
    <lineage>
        <taxon>Bacteria</taxon>
        <taxon>Bacillati</taxon>
        <taxon>Bacillota</taxon>
        <taxon>Clostridia</taxon>
        <taxon>Eubacteriales</taxon>
        <taxon>Clostridiaceae</taxon>
        <taxon>Clostridium</taxon>
    </lineage>
</organism>
<dbReference type="GO" id="GO:0006777">
    <property type="term" value="P:Mo-molybdopterin cofactor biosynthetic process"/>
    <property type="evidence" value="ECO:0007669"/>
    <property type="project" value="UniProtKB-UniRule"/>
</dbReference>
<comment type="caution">
    <text evidence="3">The sequence shown here is derived from an EMBL/GenBank/DDBJ whole genome shotgun (WGS) entry which is preliminary data.</text>
</comment>
<evidence type="ECO:0000256" key="1">
    <source>
        <dbReference type="RuleBase" id="RU365090"/>
    </source>
</evidence>